<dbReference type="GO" id="GO:0030288">
    <property type="term" value="C:outer membrane-bounded periplasmic space"/>
    <property type="evidence" value="ECO:0007669"/>
    <property type="project" value="TreeGrafter"/>
</dbReference>
<dbReference type="Proteomes" id="UP000032522">
    <property type="component" value="Unassembled WGS sequence"/>
</dbReference>
<organism evidence="6 7">
    <name type="scientific">Geobacillus kaustophilus</name>
    <dbReference type="NCBI Taxonomy" id="1462"/>
    <lineage>
        <taxon>Bacteria</taxon>
        <taxon>Bacillati</taxon>
        <taxon>Bacillota</taxon>
        <taxon>Bacilli</taxon>
        <taxon>Bacillales</taxon>
        <taxon>Anoxybacillaceae</taxon>
        <taxon>Geobacillus</taxon>
        <taxon>Geobacillus thermoleovorans group</taxon>
    </lineage>
</organism>
<dbReference type="Pfam" id="PF13407">
    <property type="entry name" value="Peripla_BP_4"/>
    <property type="match status" value="1"/>
</dbReference>
<sequence>MKRFKALSSLFLLFFAAFSVLAGCTNEQDAMSSKPANETKQTSNKGDTSSSNSQTATSGEQAAIPEKLKKPVKIAAIMQLSIGTFSSQYIAGVKEQVQKFGGEVQIYNADNDLTKMASYVETAITQNVDAILLDHGRADALEGPVKKAVAKGIPVVAFDNDLNIPGVTVIDQDDYSLAWKTLKTLAEDLNGEGNIVTIWVGGFTPMERRHVIYDAFKKRYPNIKEIAKFGTASANTALDTQTQMEAILKKYPNKGDIDAVFATWDEFAKGATRAIEQAGRTEIKVYGIDLSDEDLQMIQKPNSPWVATTATDPAEVGRVQVRFAYQKIAGEKTPNIYSLEPHLVKRSDLPDKQVSMNELSQYIPGWGQSNVAISPWMKTLEAQVNKK</sequence>
<dbReference type="CDD" id="cd06305">
    <property type="entry name" value="PBP1_methylthioribose_binding-like"/>
    <property type="match status" value="1"/>
</dbReference>
<feature type="domain" description="Periplasmic binding protein" evidence="5">
    <location>
        <begin position="81"/>
        <end position="332"/>
    </location>
</feature>
<dbReference type="PROSITE" id="PS51257">
    <property type="entry name" value="PROKAR_LIPOPROTEIN"/>
    <property type="match status" value="1"/>
</dbReference>
<dbReference type="GO" id="GO:0030246">
    <property type="term" value="F:carbohydrate binding"/>
    <property type="evidence" value="ECO:0007669"/>
    <property type="project" value="TreeGrafter"/>
</dbReference>
<gene>
    <name evidence="6" type="ORF">LG52_2172</name>
</gene>
<feature type="region of interest" description="Disordered" evidence="3">
    <location>
        <begin position="30"/>
        <end position="62"/>
    </location>
</feature>
<dbReference type="InterPro" id="IPR050555">
    <property type="entry name" value="Bact_Solute-Bind_Prot2"/>
</dbReference>
<dbReference type="PATRIC" id="fig|1462.6.peg.2432"/>
<dbReference type="SUPFAM" id="SSF53822">
    <property type="entry name" value="Periplasmic binding protein-like I"/>
    <property type="match status" value="1"/>
</dbReference>
<dbReference type="PANTHER" id="PTHR30036:SF7">
    <property type="entry name" value="ABC TRANSPORTER PERIPLASMIC-BINDING PROTEIN YPHF"/>
    <property type="match status" value="1"/>
</dbReference>
<evidence type="ECO:0000313" key="6">
    <source>
        <dbReference type="EMBL" id="KJE25682.1"/>
    </source>
</evidence>
<reference evidence="6 7" key="1">
    <citation type="submission" date="2015-01" db="EMBL/GenBank/DDBJ databases">
        <authorList>
            <person name="Filippidou S."/>
            <person name="Jeanneret N."/>
            <person name="Russel-Delif L."/>
            <person name="Junier T."/>
            <person name="Wunderlin T."/>
            <person name="Molina V."/>
            <person name="Johnson S.L."/>
            <person name="Davenport K.W."/>
            <person name="Chain P.S."/>
            <person name="Dorador C."/>
            <person name="Junier P."/>
        </authorList>
    </citation>
    <scope>NUCLEOTIDE SEQUENCE [LARGE SCALE GENOMIC DNA]</scope>
    <source>
        <strain evidence="6 7">Et7/4</strain>
    </source>
</reference>
<comment type="caution">
    <text evidence="6">The sequence shown here is derived from an EMBL/GenBank/DDBJ whole genome shotgun (WGS) entry which is preliminary data.</text>
</comment>
<evidence type="ECO:0000259" key="5">
    <source>
        <dbReference type="Pfam" id="PF13407"/>
    </source>
</evidence>
<evidence type="ECO:0000256" key="4">
    <source>
        <dbReference type="SAM" id="SignalP"/>
    </source>
</evidence>
<dbReference type="InterPro" id="IPR028082">
    <property type="entry name" value="Peripla_BP_I"/>
</dbReference>
<protein>
    <submittedName>
        <fullName evidence="6">Periplasmic binding domain protein</fullName>
    </submittedName>
</protein>
<feature type="chain" id="PRO_5038353829" evidence="4">
    <location>
        <begin position="23"/>
        <end position="387"/>
    </location>
</feature>
<dbReference type="EMBL" id="JYBP01000003">
    <property type="protein sequence ID" value="KJE25682.1"/>
    <property type="molecule type" value="Genomic_DNA"/>
</dbReference>
<evidence type="ECO:0000256" key="1">
    <source>
        <dbReference type="ARBA" id="ARBA00004196"/>
    </source>
</evidence>
<dbReference type="OrthoDB" id="7041874at2"/>
<name>A0A0D8BQK6_GEOKU</name>
<evidence type="ECO:0000313" key="7">
    <source>
        <dbReference type="Proteomes" id="UP000032522"/>
    </source>
</evidence>
<dbReference type="RefSeq" id="WP_044731939.1">
    <property type="nucleotide sequence ID" value="NZ_JYBP01000003.1"/>
</dbReference>
<dbReference type="AlphaFoldDB" id="A0A0D8BQK6"/>
<accession>A0A0D8BQK6</accession>
<dbReference type="Gene3D" id="3.40.50.2300">
    <property type="match status" value="2"/>
</dbReference>
<evidence type="ECO:0000256" key="3">
    <source>
        <dbReference type="SAM" id="MobiDB-lite"/>
    </source>
</evidence>
<feature type="compositionally biased region" description="Polar residues" evidence="3">
    <location>
        <begin position="30"/>
        <end position="60"/>
    </location>
</feature>
<evidence type="ECO:0000256" key="2">
    <source>
        <dbReference type="ARBA" id="ARBA00007639"/>
    </source>
</evidence>
<keyword evidence="4" id="KW-0732">Signal</keyword>
<feature type="signal peptide" evidence="4">
    <location>
        <begin position="1"/>
        <end position="22"/>
    </location>
</feature>
<dbReference type="InterPro" id="IPR025997">
    <property type="entry name" value="SBP_2_dom"/>
</dbReference>
<comment type="subcellular location">
    <subcellularLocation>
        <location evidence="1">Cell envelope</location>
    </subcellularLocation>
</comment>
<comment type="similarity">
    <text evidence="2">Belongs to the bacterial solute-binding protein 2 family.</text>
</comment>
<dbReference type="PANTHER" id="PTHR30036">
    <property type="entry name" value="D-XYLOSE-BINDING PERIPLASMIC PROTEIN"/>
    <property type="match status" value="1"/>
</dbReference>
<proteinExistence type="inferred from homology"/>